<proteinExistence type="inferred from homology"/>
<comment type="caution">
    <text evidence="15">The sequence shown here is derived from an EMBL/GenBank/DDBJ whole genome shotgun (WGS) entry which is preliminary data.</text>
</comment>
<dbReference type="CDD" id="cd00496">
    <property type="entry name" value="PheRS_alpha_core"/>
    <property type="match status" value="1"/>
</dbReference>
<evidence type="ECO:0000256" key="3">
    <source>
        <dbReference type="ARBA" id="ARBA00012814"/>
    </source>
</evidence>
<dbReference type="GO" id="GO:0005524">
    <property type="term" value="F:ATP binding"/>
    <property type="evidence" value="ECO:0007669"/>
    <property type="project" value="UniProtKB-KW"/>
</dbReference>
<comment type="similarity">
    <text evidence="2">Belongs to the class-II aminoacyl-tRNA synthetase family.</text>
</comment>
<dbReference type="FunFam" id="3.30.70.380:FF:000002">
    <property type="entry name" value="phenylalanine--tRNA ligase, mitochondrial"/>
    <property type="match status" value="1"/>
</dbReference>
<dbReference type="GO" id="GO:0006432">
    <property type="term" value="P:phenylalanyl-tRNA aminoacylation"/>
    <property type="evidence" value="ECO:0007669"/>
    <property type="project" value="InterPro"/>
</dbReference>
<dbReference type="SUPFAM" id="SSF55681">
    <property type="entry name" value="Class II aaRS and biotin synthetases"/>
    <property type="match status" value="1"/>
</dbReference>
<dbReference type="InterPro" id="IPR036690">
    <property type="entry name" value="Fdx_antiC-bd_sf"/>
</dbReference>
<evidence type="ECO:0000259" key="13">
    <source>
        <dbReference type="PROSITE" id="PS50862"/>
    </source>
</evidence>
<keyword evidence="10" id="KW-0030">Aminoacyl-tRNA synthetase</keyword>
<keyword evidence="9" id="KW-0496">Mitochondrion</keyword>
<dbReference type="GO" id="GO:0005759">
    <property type="term" value="C:mitochondrial matrix"/>
    <property type="evidence" value="ECO:0007669"/>
    <property type="project" value="UniProtKB-SubCell"/>
</dbReference>
<evidence type="ECO:0000313" key="15">
    <source>
        <dbReference type="EMBL" id="GHP10818.1"/>
    </source>
</evidence>
<evidence type="ECO:0000256" key="11">
    <source>
        <dbReference type="ARBA" id="ARBA00031194"/>
    </source>
</evidence>
<dbReference type="EC" id="6.1.1.20" evidence="3"/>
<keyword evidence="16" id="KW-1185">Reference proteome</keyword>
<protein>
    <recommendedName>
        <fullName evidence="3">phenylalanine--tRNA ligase</fullName>
        <ecNumber evidence="3">6.1.1.20</ecNumber>
    </recommendedName>
    <alternativeName>
        <fullName evidence="11">Phenylalanyl-tRNA synthetase</fullName>
    </alternativeName>
</protein>
<sequence length="467" mass="53089">MFALKGTRPSIRPSMSPSASMCGLGLHRGSMMVLGGSNGFGGVHSAHHHHHHHHHHPHHRCCRAIHVSSSTDVVSAASAASSSVALTRSDVIKAHPRNNVSDYIFNKVGVNLHHRREHPLGILRTAIQEYFETKVATDGKPFAFFDDMAPVVRIEQNFDELLIPKDHVSRSSNDTYYVDDDTVLRCHTSAHQLEKLKAGNERFLVMGDVYRRDTIDATHYPVFHQMEGVRVFDPSEWEAAGMDSTAFAEQELKNTLEGLARHLFGDVEMRWVDAYFPFTEPSAELEVFYGGDWLEVLGCGVMRQEILTEGGSPEKRAWAFGLGLERLAMVLFEIPDIRLFWSEDERFLKQWKGANESNWRDLRFKSFSKYPAVFKDMAFWLPEDADYGGESNSIENNLCELIKDVGGDLVEEVKLIDEFTNPKIGKTSNCYRISYRSMERSLTNEEINALQDTTRDRVVEELKVELR</sequence>
<evidence type="ECO:0000256" key="4">
    <source>
        <dbReference type="ARBA" id="ARBA00022598"/>
    </source>
</evidence>
<organism evidence="15 16">
    <name type="scientific">Pycnococcus provasolii</name>
    <dbReference type="NCBI Taxonomy" id="41880"/>
    <lineage>
        <taxon>Eukaryota</taxon>
        <taxon>Viridiplantae</taxon>
        <taxon>Chlorophyta</taxon>
        <taxon>Pseudoscourfieldiophyceae</taxon>
        <taxon>Pseudoscourfieldiales</taxon>
        <taxon>Pycnococcaceae</taxon>
        <taxon>Pycnococcus</taxon>
    </lineage>
</organism>
<dbReference type="InterPro" id="IPR006195">
    <property type="entry name" value="aa-tRNA-synth_II"/>
</dbReference>
<dbReference type="PANTHER" id="PTHR11538:SF41">
    <property type="entry name" value="PHENYLALANINE--TRNA LIGASE, MITOCHONDRIAL"/>
    <property type="match status" value="1"/>
</dbReference>
<dbReference type="AlphaFoldDB" id="A0A830HV46"/>
<dbReference type="GO" id="GO:0004826">
    <property type="term" value="F:phenylalanine-tRNA ligase activity"/>
    <property type="evidence" value="ECO:0007669"/>
    <property type="project" value="UniProtKB-EC"/>
</dbReference>
<evidence type="ECO:0000256" key="6">
    <source>
        <dbReference type="ARBA" id="ARBA00022840"/>
    </source>
</evidence>
<dbReference type="InterPro" id="IPR045864">
    <property type="entry name" value="aa-tRNA-synth_II/BPL/LPL"/>
</dbReference>
<dbReference type="PROSITE" id="PS51447">
    <property type="entry name" value="FDX_ACB"/>
    <property type="match status" value="1"/>
</dbReference>
<evidence type="ECO:0000256" key="8">
    <source>
        <dbReference type="ARBA" id="ARBA00022946"/>
    </source>
</evidence>
<dbReference type="SUPFAM" id="SSF54991">
    <property type="entry name" value="Anticodon-binding domain of PheRS"/>
    <property type="match status" value="1"/>
</dbReference>
<dbReference type="EMBL" id="BNJQ01000031">
    <property type="protein sequence ID" value="GHP10818.1"/>
    <property type="molecule type" value="Genomic_DNA"/>
</dbReference>
<dbReference type="NCBIfam" id="TIGR00469">
    <property type="entry name" value="pheS_mito"/>
    <property type="match status" value="1"/>
</dbReference>
<comment type="subcellular location">
    <subcellularLocation>
        <location evidence="1">Mitochondrion matrix</location>
    </subcellularLocation>
</comment>
<dbReference type="InterPro" id="IPR002319">
    <property type="entry name" value="Phenylalanyl-tRNA_Synthase"/>
</dbReference>
<keyword evidence="7" id="KW-0648">Protein biosynthesis</keyword>
<evidence type="ECO:0000256" key="10">
    <source>
        <dbReference type="ARBA" id="ARBA00023146"/>
    </source>
</evidence>
<dbReference type="FunFam" id="3.30.930.10:FF:000083">
    <property type="entry name" value="Phenylalanine--tRNA ligase"/>
    <property type="match status" value="1"/>
</dbReference>
<dbReference type="InterPro" id="IPR004530">
    <property type="entry name" value="Phe-tRNA-synth_IIc_mito"/>
</dbReference>
<evidence type="ECO:0000256" key="5">
    <source>
        <dbReference type="ARBA" id="ARBA00022741"/>
    </source>
</evidence>
<name>A0A830HV46_9CHLO</name>
<dbReference type="PANTHER" id="PTHR11538">
    <property type="entry name" value="PHENYLALANYL-TRNA SYNTHETASE"/>
    <property type="match status" value="1"/>
</dbReference>
<dbReference type="Proteomes" id="UP000660262">
    <property type="component" value="Unassembled WGS sequence"/>
</dbReference>
<dbReference type="PROSITE" id="PS50862">
    <property type="entry name" value="AA_TRNA_LIGASE_II"/>
    <property type="match status" value="1"/>
</dbReference>
<keyword evidence="5" id="KW-0547">Nucleotide-binding</keyword>
<comment type="catalytic activity">
    <reaction evidence="12">
        <text>tRNA(Phe) + L-phenylalanine + ATP = L-phenylalanyl-tRNA(Phe) + AMP + diphosphate + H(+)</text>
        <dbReference type="Rhea" id="RHEA:19413"/>
        <dbReference type="Rhea" id="RHEA-COMP:9668"/>
        <dbReference type="Rhea" id="RHEA-COMP:9699"/>
        <dbReference type="ChEBI" id="CHEBI:15378"/>
        <dbReference type="ChEBI" id="CHEBI:30616"/>
        <dbReference type="ChEBI" id="CHEBI:33019"/>
        <dbReference type="ChEBI" id="CHEBI:58095"/>
        <dbReference type="ChEBI" id="CHEBI:78442"/>
        <dbReference type="ChEBI" id="CHEBI:78531"/>
        <dbReference type="ChEBI" id="CHEBI:456215"/>
        <dbReference type="EC" id="6.1.1.20"/>
    </reaction>
</comment>
<evidence type="ECO:0000256" key="12">
    <source>
        <dbReference type="ARBA" id="ARBA00049255"/>
    </source>
</evidence>
<dbReference type="Gene3D" id="3.30.930.10">
    <property type="entry name" value="Bira Bifunctional Protein, Domain 2"/>
    <property type="match status" value="1"/>
</dbReference>
<dbReference type="Gene3D" id="3.30.70.380">
    <property type="entry name" value="Ferrodoxin-fold anticodon-binding domain"/>
    <property type="match status" value="1"/>
</dbReference>
<dbReference type="Pfam" id="PF03147">
    <property type="entry name" value="FDX-ACB"/>
    <property type="match status" value="1"/>
</dbReference>
<keyword evidence="8" id="KW-0809">Transit peptide</keyword>
<dbReference type="InterPro" id="IPR005121">
    <property type="entry name" value="Fdx_antiC-bd"/>
</dbReference>
<evidence type="ECO:0000313" key="16">
    <source>
        <dbReference type="Proteomes" id="UP000660262"/>
    </source>
</evidence>
<dbReference type="Pfam" id="PF01409">
    <property type="entry name" value="tRNA-synt_2d"/>
    <property type="match status" value="1"/>
</dbReference>
<dbReference type="SMART" id="SM00896">
    <property type="entry name" value="FDX-ACB"/>
    <property type="match status" value="1"/>
</dbReference>
<feature type="domain" description="Aminoacyl-transfer RNA synthetases class-II family profile" evidence="13">
    <location>
        <begin position="123"/>
        <end position="382"/>
    </location>
</feature>
<keyword evidence="4" id="KW-0436">Ligase</keyword>
<gene>
    <name evidence="15" type="ORF">PPROV_000954900</name>
</gene>
<evidence type="ECO:0000256" key="7">
    <source>
        <dbReference type="ARBA" id="ARBA00022917"/>
    </source>
</evidence>
<dbReference type="GO" id="GO:0000049">
    <property type="term" value="F:tRNA binding"/>
    <property type="evidence" value="ECO:0007669"/>
    <property type="project" value="InterPro"/>
</dbReference>
<reference evidence="15" key="1">
    <citation type="submission" date="2020-10" db="EMBL/GenBank/DDBJ databases">
        <title>Unveiling of a novel bifunctional photoreceptor, Dualchrome1, isolated from a cosmopolitan green alga.</title>
        <authorList>
            <person name="Suzuki S."/>
            <person name="Kawachi M."/>
        </authorList>
    </citation>
    <scope>NUCLEOTIDE SEQUENCE</scope>
    <source>
        <strain evidence="15">NIES 2893</strain>
    </source>
</reference>
<keyword evidence="6" id="KW-0067">ATP-binding</keyword>
<evidence type="ECO:0000256" key="9">
    <source>
        <dbReference type="ARBA" id="ARBA00023128"/>
    </source>
</evidence>
<evidence type="ECO:0000259" key="14">
    <source>
        <dbReference type="PROSITE" id="PS51447"/>
    </source>
</evidence>
<evidence type="ECO:0000256" key="1">
    <source>
        <dbReference type="ARBA" id="ARBA00004305"/>
    </source>
</evidence>
<evidence type="ECO:0000256" key="2">
    <source>
        <dbReference type="ARBA" id="ARBA00008226"/>
    </source>
</evidence>
<feature type="domain" description="FDX-ACB" evidence="14">
    <location>
        <begin position="368"/>
        <end position="467"/>
    </location>
</feature>
<accession>A0A830HV46</accession>
<dbReference type="OrthoDB" id="4457at2759"/>